<evidence type="ECO:0000313" key="2">
    <source>
        <dbReference type="EMBL" id="CUJ71611.1"/>
    </source>
</evidence>
<sequence>MTKSSKRVSPATVIFILAVTLAIMVLANGLLLTIASRERPIPFAVNDKLQVMRPAPLDTQNVSDSRVLDFAEEALRASFSHDFVNVIGTLNYAKRFYTTQGGRMLQTQLEPILEDMRKERAVMSVSTEAPLMSRSAHLFHGRVAWDIEIPVTIRFQGQRNSYSPRERIARVQVVQVPPEEHARGISVHTIQLEPSRKARP</sequence>
<dbReference type="Pfam" id="PF11393">
    <property type="entry name" value="T4BSS_DotI_IcmL"/>
    <property type="match status" value="1"/>
</dbReference>
<gene>
    <name evidence="2" type="ORF">ERS370000_05474</name>
</gene>
<dbReference type="EMBL" id="CYTK01000012">
    <property type="protein sequence ID" value="CUJ71611.1"/>
    <property type="molecule type" value="Genomic_DNA"/>
</dbReference>
<accession>A0AAD2J4T5</accession>
<keyword evidence="1" id="KW-0472">Membrane</keyword>
<evidence type="ECO:0000313" key="3">
    <source>
        <dbReference type="Proteomes" id="UP000044098"/>
    </source>
</evidence>
<organism evidence="2 3">
    <name type="scientific">Achromobacter aegrifaciens</name>
    <dbReference type="NCBI Taxonomy" id="1287736"/>
    <lineage>
        <taxon>Bacteria</taxon>
        <taxon>Pseudomonadati</taxon>
        <taxon>Pseudomonadota</taxon>
        <taxon>Betaproteobacteria</taxon>
        <taxon>Burkholderiales</taxon>
        <taxon>Alcaligenaceae</taxon>
        <taxon>Achromobacter</taxon>
    </lineage>
</organism>
<dbReference type="AlphaFoldDB" id="A0AAD2J4T5"/>
<dbReference type="CDD" id="cd16385">
    <property type="entry name" value="IcmL"/>
    <property type="match status" value="1"/>
</dbReference>
<feature type="transmembrane region" description="Helical" evidence="1">
    <location>
        <begin position="12"/>
        <end position="35"/>
    </location>
</feature>
<dbReference type="InterPro" id="IPR021055">
    <property type="entry name" value="T4BSS_IcmL/DotI"/>
</dbReference>
<keyword evidence="1" id="KW-0812">Transmembrane</keyword>
<reference evidence="2 3" key="1">
    <citation type="submission" date="2015-09" db="EMBL/GenBank/DDBJ databases">
        <authorList>
            <consortium name="Pathogen Informatics"/>
        </authorList>
    </citation>
    <scope>NUCLEOTIDE SEQUENCE [LARGE SCALE GENOMIC DNA]</scope>
    <source>
        <strain evidence="2 3">2789STDY5608625</strain>
    </source>
</reference>
<dbReference type="RefSeq" id="WP_054458083.1">
    <property type="nucleotide sequence ID" value="NZ_CYTK01000012.1"/>
</dbReference>
<evidence type="ECO:0000256" key="1">
    <source>
        <dbReference type="SAM" id="Phobius"/>
    </source>
</evidence>
<dbReference type="Proteomes" id="UP000044098">
    <property type="component" value="Unassembled WGS sequence"/>
</dbReference>
<keyword evidence="1" id="KW-1133">Transmembrane helix</keyword>
<proteinExistence type="predicted"/>
<name>A0AAD2J4T5_ACHAE</name>
<comment type="caution">
    <text evidence="2">The sequence shown here is derived from an EMBL/GenBank/DDBJ whole genome shotgun (WGS) entry which is preliminary data.</text>
</comment>
<protein>
    <submittedName>
        <fullName evidence="2">Macrophage killing protein with similarity to conjugation protein</fullName>
    </submittedName>
</protein>